<dbReference type="SUPFAM" id="SSF50978">
    <property type="entry name" value="WD40 repeat-like"/>
    <property type="match status" value="1"/>
</dbReference>
<organism evidence="2 3">
    <name type="scientific">Algoriphagus marincola HL-49</name>
    <dbReference type="NCBI Taxonomy" id="1305737"/>
    <lineage>
        <taxon>Bacteria</taxon>
        <taxon>Pseudomonadati</taxon>
        <taxon>Bacteroidota</taxon>
        <taxon>Cytophagia</taxon>
        <taxon>Cytophagales</taxon>
        <taxon>Cyclobacteriaceae</taxon>
        <taxon>Algoriphagus</taxon>
    </lineage>
</organism>
<dbReference type="eggNOG" id="COG3391">
    <property type="taxonomic scope" value="Bacteria"/>
</dbReference>
<dbReference type="STRING" id="1305737.GCA_000526355_02944"/>
<dbReference type="PATRIC" id="fig|1305737.6.peg.2972"/>
<dbReference type="Proteomes" id="UP000050421">
    <property type="component" value="Unassembled WGS sequence"/>
</dbReference>
<reference evidence="2 3" key="1">
    <citation type="submission" date="2015-09" db="EMBL/GenBank/DDBJ databases">
        <title>Identification and resolution of microdiversity through metagenomic sequencing of parallel consortia.</title>
        <authorList>
            <person name="Nelson W.C."/>
            <person name="Romine M.F."/>
            <person name="Lindemann S.R."/>
        </authorList>
    </citation>
    <scope>NUCLEOTIDE SEQUENCE [LARGE SCALE GENOMIC DNA]</scope>
    <source>
        <strain evidence="2">HL-49</strain>
    </source>
</reference>
<dbReference type="InterPro" id="IPR055188">
    <property type="entry name" value="Choice_anch_I"/>
</dbReference>
<dbReference type="InterPro" id="IPR015943">
    <property type="entry name" value="WD40/YVTN_repeat-like_dom_sf"/>
</dbReference>
<dbReference type="PANTHER" id="PTHR46928">
    <property type="entry name" value="MESENCHYME-SPECIFIC CELL SURFACE GLYCOPROTEIN"/>
    <property type="match status" value="1"/>
</dbReference>
<name>A0A0N8KFE7_9BACT</name>
<dbReference type="InterPro" id="IPR052956">
    <property type="entry name" value="Mesenchyme-surface_protein"/>
</dbReference>
<accession>A0A0N8KFE7</accession>
<evidence type="ECO:0000259" key="1">
    <source>
        <dbReference type="Pfam" id="PF22494"/>
    </source>
</evidence>
<evidence type="ECO:0000313" key="2">
    <source>
        <dbReference type="EMBL" id="KPQ13930.1"/>
    </source>
</evidence>
<gene>
    <name evidence="2" type="ORF">HLUCCX10_11780</name>
</gene>
<dbReference type="Gene3D" id="2.130.10.10">
    <property type="entry name" value="YVTN repeat-like/Quinoprotein amine dehydrogenase"/>
    <property type="match status" value="1"/>
</dbReference>
<sequence>MLTLLGSMVNCVDRGEKEDSTRINFAEVSQIDLGGKGAAEISTFDPTTKQLFVVNNDGPTKVDIIDFSDPSNLTFIGSIDMTPYGGGVNSVASKNGLLAISVEAYVKQNLGSAVIFETSNLDTPVQVLTVGALPDMVTFSPNGRYIVTANEGEPNDDYTVDPEGSISIIDVEQDFSVHTAGFSAFEGQKASLMAKGYRVFGPNATLAQDTEPEYVAIDSKSRFAYVTLQENNGVAKVDLNSKTIVEIFPLGVKDHSRSGNDVDLSDRDGGINLQNWPISAYYNPDAIVAYTIGNEEFFITANEGDSRGYTGFSEEKRLKDVTLDPTAFPDAASLQQDENMGRYNITTTAGDWDGDGDFDEIFGLGGRSFAIWNTTDGALLNDYNKLEKDVITTSPALYDDDRSDNKGVEPEAVEIGVNNGKTYLFVGLERADAVAVYELQDKTDVNLVQILETGDAPEGVLFISAEESPNGQATLVVSSEGDGIVRVYQN</sequence>
<comment type="caution">
    <text evidence="2">The sequence shown here is derived from an EMBL/GenBank/DDBJ whole genome shotgun (WGS) entry which is preliminary data.</text>
</comment>
<dbReference type="Pfam" id="PF22494">
    <property type="entry name" value="choice_anch_I"/>
    <property type="match status" value="1"/>
</dbReference>
<feature type="domain" description="Choice-of-anchor I" evidence="1">
    <location>
        <begin position="34"/>
        <end position="488"/>
    </location>
</feature>
<proteinExistence type="predicted"/>
<dbReference type="AlphaFoldDB" id="A0A0N8KFE7"/>
<dbReference type="PANTHER" id="PTHR46928:SF1">
    <property type="entry name" value="MESENCHYME-SPECIFIC CELL SURFACE GLYCOPROTEIN"/>
    <property type="match status" value="1"/>
</dbReference>
<dbReference type="EMBL" id="LJXT01000076">
    <property type="protein sequence ID" value="KPQ13930.1"/>
    <property type="molecule type" value="Genomic_DNA"/>
</dbReference>
<dbReference type="SUPFAM" id="SSF50969">
    <property type="entry name" value="YVTN repeat-like/Quinoprotein amine dehydrogenase"/>
    <property type="match status" value="1"/>
</dbReference>
<protein>
    <recommendedName>
        <fullName evidence="1">Choice-of-anchor I domain-containing protein</fullName>
    </recommendedName>
</protein>
<evidence type="ECO:0000313" key="3">
    <source>
        <dbReference type="Proteomes" id="UP000050421"/>
    </source>
</evidence>
<dbReference type="InterPro" id="IPR036322">
    <property type="entry name" value="WD40_repeat_dom_sf"/>
</dbReference>
<dbReference type="InterPro" id="IPR011044">
    <property type="entry name" value="Quino_amine_DH_bsu"/>
</dbReference>
<dbReference type="NCBIfam" id="NF038117">
    <property type="entry name" value="choice_anch_I"/>
    <property type="match status" value="1"/>
</dbReference>